<feature type="transmembrane region" description="Helical" evidence="6">
    <location>
        <begin position="77"/>
        <end position="100"/>
    </location>
</feature>
<feature type="transmembrane region" description="Helical" evidence="6">
    <location>
        <begin position="191"/>
        <end position="210"/>
    </location>
</feature>
<dbReference type="AlphaFoldDB" id="A0A401UXS1"/>
<feature type="transmembrane region" description="Helical" evidence="6">
    <location>
        <begin position="158"/>
        <end position="179"/>
    </location>
</feature>
<feature type="domain" description="ABC transmembrane type-2" evidence="7">
    <location>
        <begin position="37"/>
        <end position="273"/>
    </location>
</feature>
<evidence type="ECO:0000313" key="9">
    <source>
        <dbReference type="Proteomes" id="UP000288246"/>
    </source>
</evidence>
<dbReference type="InterPro" id="IPR051784">
    <property type="entry name" value="Nod_factor_ABC_transporter"/>
</dbReference>
<dbReference type="OrthoDB" id="9786643at2"/>
<dbReference type="RefSeq" id="WP_124342012.1">
    <property type="nucleotide sequence ID" value="NZ_BHYL01000070.1"/>
</dbReference>
<keyword evidence="3 6" id="KW-1133">Transmembrane helix</keyword>
<comment type="caution">
    <text evidence="8">The sequence shown here is derived from an EMBL/GenBank/DDBJ whole genome shotgun (WGS) entry which is preliminary data.</text>
</comment>
<keyword evidence="6" id="KW-1003">Cell membrane</keyword>
<evidence type="ECO:0000256" key="2">
    <source>
        <dbReference type="ARBA" id="ARBA00022692"/>
    </source>
</evidence>
<evidence type="ECO:0000256" key="1">
    <source>
        <dbReference type="ARBA" id="ARBA00004141"/>
    </source>
</evidence>
<evidence type="ECO:0000259" key="7">
    <source>
        <dbReference type="PROSITE" id="PS51012"/>
    </source>
</evidence>
<gene>
    <name evidence="8" type="ORF">CTKZ_10380</name>
</gene>
<organism evidence="8 9">
    <name type="scientific">Cellulomonas algicola</name>
    <dbReference type="NCBI Taxonomy" id="2071633"/>
    <lineage>
        <taxon>Bacteria</taxon>
        <taxon>Bacillati</taxon>
        <taxon>Actinomycetota</taxon>
        <taxon>Actinomycetes</taxon>
        <taxon>Micrococcales</taxon>
        <taxon>Cellulomonadaceae</taxon>
        <taxon>Cellulomonas</taxon>
    </lineage>
</organism>
<keyword evidence="4 6" id="KW-0472">Membrane</keyword>
<dbReference type="GO" id="GO:0043190">
    <property type="term" value="C:ATP-binding cassette (ABC) transporter complex"/>
    <property type="evidence" value="ECO:0007669"/>
    <property type="project" value="InterPro"/>
</dbReference>
<feature type="transmembrane region" description="Helical" evidence="6">
    <location>
        <begin position="121"/>
        <end position="146"/>
    </location>
</feature>
<keyword evidence="2 6" id="KW-0812">Transmembrane</keyword>
<evidence type="ECO:0000256" key="6">
    <source>
        <dbReference type="RuleBase" id="RU361157"/>
    </source>
</evidence>
<dbReference type="EMBL" id="BHYL01000070">
    <property type="protein sequence ID" value="GCD19476.1"/>
    <property type="molecule type" value="Genomic_DNA"/>
</dbReference>
<keyword evidence="6" id="KW-0813">Transport</keyword>
<feature type="transmembrane region" description="Helical" evidence="6">
    <location>
        <begin position="38"/>
        <end position="57"/>
    </location>
</feature>
<dbReference type="InterPro" id="IPR000412">
    <property type="entry name" value="ABC_2_transport"/>
</dbReference>
<comment type="subcellular location">
    <subcellularLocation>
        <location evidence="6">Cell membrane</location>
        <topology evidence="6">Multi-pass membrane protein</topology>
    </subcellularLocation>
    <subcellularLocation>
        <location evidence="1">Membrane</location>
        <topology evidence="1">Multi-pass membrane protein</topology>
    </subcellularLocation>
</comment>
<dbReference type="InterPro" id="IPR047817">
    <property type="entry name" value="ABC2_TM_bact-type"/>
</dbReference>
<protein>
    <recommendedName>
        <fullName evidence="6">Transport permease protein</fullName>
    </recommendedName>
</protein>
<keyword evidence="5" id="KW-0046">Antibiotic resistance</keyword>
<dbReference type="PIRSF" id="PIRSF006648">
    <property type="entry name" value="DrrB"/>
    <property type="match status" value="1"/>
</dbReference>
<dbReference type="PANTHER" id="PTHR43229">
    <property type="entry name" value="NODULATION PROTEIN J"/>
    <property type="match status" value="1"/>
</dbReference>
<evidence type="ECO:0000313" key="8">
    <source>
        <dbReference type="EMBL" id="GCD19476.1"/>
    </source>
</evidence>
<dbReference type="GO" id="GO:0140359">
    <property type="term" value="F:ABC-type transporter activity"/>
    <property type="evidence" value="ECO:0007669"/>
    <property type="project" value="InterPro"/>
</dbReference>
<reference evidence="8 9" key="1">
    <citation type="submission" date="2018-11" db="EMBL/GenBank/DDBJ databases">
        <title>Draft genome sequence of Cellulomonas takizawaensis strain TKZ-21.</title>
        <authorList>
            <person name="Yamamura H."/>
            <person name="Hayashi T."/>
            <person name="Hamada M."/>
            <person name="Serisawa Y."/>
            <person name="Matsuyama K."/>
            <person name="Nakagawa Y."/>
            <person name="Otoguro M."/>
            <person name="Yanagida F."/>
            <person name="Hayakawa M."/>
        </authorList>
    </citation>
    <scope>NUCLEOTIDE SEQUENCE [LARGE SCALE GENOMIC DNA]</scope>
    <source>
        <strain evidence="8 9">TKZ-21</strain>
    </source>
</reference>
<dbReference type="Pfam" id="PF01061">
    <property type="entry name" value="ABC2_membrane"/>
    <property type="match status" value="1"/>
</dbReference>
<dbReference type="PANTHER" id="PTHR43229:SF2">
    <property type="entry name" value="NODULATION PROTEIN J"/>
    <property type="match status" value="1"/>
</dbReference>
<evidence type="ECO:0000256" key="3">
    <source>
        <dbReference type="ARBA" id="ARBA00022989"/>
    </source>
</evidence>
<dbReference type="InterPro" id="IPR013525">
    <property type="entry name" value="ABC2_TM"/>
</dbReference>
<evidence type="ECO:0000256" key="4">
    <source>
        <dbReference type="ARBA" id="ARBA00023136"/>
    </source>
</evidence>
<comment type="similarity">
    <text evidence="6">Belongs to the ABC-2 integral membrane protein family.</text>
</comment>
<sequence length="278" mass="29825">MSTVTLSAARPAAVPGVLRLGLVRAAYELRVFFRERDAVVFIFAYPVIMMAIFATVFGQDGATVRAGDVEIPFAQYFLPGMLATGVMLSSFQSLAISISVERDEGGLKRLRGTPMPASAYFLGKIGQVLGSGLVQTAILLTVAATLFDVTLPSTVGDWATFAWVYLLGTAAGSVCGVAFSSVPRSGRSASAVVTPIVLVLQFVSGVFFQWDSLPTWMQQVASVFPLRWLVEGMQAAFLPDAVAGDVDLVTTALVLGVWFVAGLVIGARWFRWRRRDDG</sequence>
<evidence type="ECO:0000256" key="5">
    <source>
        <dbReference type="ARBA" id="ARBA00023251"/>
    </source>
</evidence>
<dbReference type="Proteomes" id="UP000288246">
    <property type="component" value="Unassembled WGS sequence"/>
</dbReference>
<dbReference type="GO" id="GO:0046677">
    <property type="term" value="P:response to antibiotic"/>
    <property type="evidence" value="ECO:0007669"/>
    <property type="project" value="UniProtKB-KW"/>
</dbReference>
<dbReference type="PROSITE" id="PS51012">
    <property type="entry name" value="ABC_TM2"/>
    <property type="match status" value="1"/>
</dbReference>
<name>A0A401UXS1_9CELL</name>
<proteinExistence type="inferred from homology"/>
<accession>A0A401UXS1</accession>
<feature type="transmembrane region" description="Helical" evidence="6">
    <location>
        <begin position="248"/>
        <end position="270"/>
    </location>
</feature>
<keyword evidence="9" id="KW-1185">Reference proteome</keyword>